<proteinExistence type="predicted"/>
<dbReference type="InterPro" id="IPR045860">
    <property type="entry name" value="Snake_toxin-like_sf"/>
</dbReference>
<dbReference type="PANTHER" id="PTHR20914:SF41">
    <property type="entry name" value="UROKINASE PLASMINOGEN ACTIVATOR SURFACE RECEPTOR-LIKE"/>
    <property type="match status" value="1"/>
</dbReference>
<dbReference type="KEGG" id="xla:121395508"/>
<evidence type="ECO:0000313" key="5">
    <source>
        <dbReference type="RefSeq" id="XP_041425021.1"/>
    </source>
</evidence>
<dbReference type="InterPro" id="IPR016054">
    <property type="entry name" value="LY6_UPA_recep-like"/>
</dbReference>
<sequence length="326" mass="36702">MDCNRKERTTTVMNEIAYSTACCDTSACMISKPELIPSSSVSNGMTCPVYFNSKWLDFKYSMQCKGKEDRCIFFQEFDRIKISGCSTKYFCETFQKMPTYLASAGCIIKDEKSNMPVVSRFLFCYACQDAISKDCSHDICRPDHDTCIYERILSISEQIQVVEEIHRCGYSSECKRAGTIRSNSKIISYNTSCCNGNKCMAPVPTISSSINKVANGLTCPSCFVGNSARCLKKDSIQCGGDESHCIHYTKTTKQDYLSLTETLFGCATKNICEAGSYNVTPKGTYYKSVKMDIICSRATRIYTQAHNLWISSFVLYNLIKIFFKSM</sequence>
<comment type="subcellular location">
    <subcellularLocation>
        <location evidence="1">Secreted</location>
    </subcellularLocation>
</comment>
<evidence type="ECO:0000259" key="3">
    <source>
        <dbReference type="SMART" id="SM00134"/>
    </source>
</evidence>
<name>A0A8J1L635_XENLA</name>
<keyword evidence="2" id="KW-0964">Secreted</keyword>
<dbReference type="GO" id="GO:0005576">
    <property type="term" value="C:extracellular region"/>
    <property type="evidence" value="ECO:0007669"/>
    <property type="project" value="UniProtKB-SubCell"/>
</dbReference>
<dbReference type="CDD" id="cd23572">
    <property type="entry name" value="TFP_LU_ECD_PINLYP_rpt2"/>
    <property type="match status" value="1"/>
</dbReference>
<evidence type="ECO:0000256" key="2">
    <source>
        <dbReference type="ARBA" id="ARBA00022525"/>
    </source>
</evidence>
<dbReference type="InterPro" id="IPR050918">
    <property type="entry name" value="CNF-like_PLA2_Inhibitor"/>
</dbReference>
<dbReference type="Pfam" id="PF00021">
    <property type="entry name" value="UPAR_LY6"/>
    <property type="match status" value="2"/>
</dbReference>
<dbReference type="SMART" id="SM00134">
    <property type="entry name" value="LU"/>
    <property type="match status" value="1"/>
</dbReference>
<dbReference type="AlphaFoldDB" id="A0A8J1L635"/>
<organism evidence="4 5">
    <name type="scientific">Xenopus laevis</name>
    <name type="common">African clawed frog</name>
    <dbReference type="NCBI Taxonomy" id="8355"/>
    <lineage>
        <taxon>Eukaryota</taxon>
        <taxon>Metazoa</taxon>
        <taxon>Chordata</taxon>
        <taxon>Craniata</taxon>
        <taxon>Vertebrata</taxon>
        <taxon>Euteleostomi</taxon>
        <taxon>Amphibia</taxon>
        <taxon>Batrachia</taxon>
        <taxon>Anura</taxon>
        <taxon>Pipoidea</taxon>
        <taxon>Pipidae</taxon>
        <taxon>Xenopodinae</taxon>
        <taxon>Xenopus</taxon>
        <taxon>Xenopus</taxon>
    </lineage>
</organism>
<evidence type="ECO:0000256" key="1">
    <source>
        <dbReference type="ARBA" id="ARBA00004613"/>
    </source>
</evidence>
<dbReference type="SUPFAM" id="SSF57302">
    <property type="entry name" value="Snake toxin-like"/>
    <property type="match status" value="2"/>
</dbReference>
<dbReference type="Proteomes" id="UP000186698">
    <property type="component" value="Chromosome 7L"/>
</dbReference>
<dbReference type="PANTHER" id="PTHR20914">
    <property type="entry name" value="LY6/PLAUR DOMAIN-CONTAINING PROTEIN 8"/>
    <property type="match status" value="1"/>
</dbReference>
<dbReference type="OrthoDB" id="9907178at2759"/>
<dbReference type="RefSeq" id="XP_041425021.1">
    <property type="nucleotide sequence ID" value="XM_041569087.1"/>
</dbReference>
<protein>
    <submittedName>
        <fullName evidence="5">Uncharacterized protein LOC121395508</fullName>
    </submittedName>
</protein>
<evidence type="ECO:0000313" key="4">
    <source>
        <dbReference type="Proteomes" id="UP000186698"/>
    </source>
</evidence>
<dbReference type="Gene3D" id="2.10.60.10">
    <property type="entry name" value="CD59"/>
    <property type="match status" value="2"/>
</dbReference>
<accession>A0A8J1L635</accession>
<gene>
    <name evidence="5" type="primary">LOC121395508</name>
</gene>
<feature type="domain" description="UPAR/Ly6" evidence="3">
    <location>
        <begin position="122"/>
        <end position="214"/>
    </location>
</feature>
<keyword evidence="4" id="KW-1185">Reference proteome</keyword>
<dbReference type="GeneID" id="121395508"/>
<reference evidence="5" key="1">
    <citation type="submission" date="2025-08" db="UniProtKB">
        <authorList>
            <consortium name="RefSeq"/>
        </authorList>
    </citation>
    <scope>IDENTIFICATION</scope>
    <source>
        <strain evidence="5">J_2021</strain>
        <tissue evidence="5">Erythrocytes</tissue>
    </source>
</reference>